<dbReference type="SUPFAM" id="SSF56672">
    <property type="entry name" value="DNA/RNA polymerases"/>
    <property type="match status" value="1"/>
</dbReference>
<feature type="domain" description="Reverse transcriptase" evidence="7">
    <location>
        <begin position="497"/>
        <end position="691"/>
    </location>
</feature>
<dbReference type="InterPro" id="IPR021109">
    <property type="entry name" value="Peptidase_aspartic_dom_sf"/>
</dbReference>
<dbReference type="PANTHER" id="PTHR37984:SF5">
    <property type="entry name" value="PROTEIN NYNRIN-LIKE"/>
    <property type="match status" value="1"/>
</dbReference>
<evidence type="ECO:0000256" key="4">
    <source>
        <dbReference type="ARBA" id="ARBA00022722"/>
    </source>
</evidence>
<keyword evidence="4" id="KW-0540">Nuclease</keyword>
<keyword evidence="5" id="KW-0378">Hydrolase</keyword>
<feature type="compositionally biased region" description="Polar residues" evidence="6">
    <location>
        <begin position="968"/>
        <end position="978"/>
    </location>
</feature>
<accession>A0A5N4AXS9</accession>
<feature type="domain" description="Integrase catalytic" evidence="8">
    <location>
        <begin position="674"/>
        <end position="838"/>
    </location>
</feature>
<evidence type="ECO:0000256" key="6">
    <source>
        <dbReference type="SAM" id="MobiDB-lite"/>
    </source>
</evidence>
<evidence type="ECO:0000256" key="3">
    <source>
        <dbReference type="ARBA" id="ARBA00022695"/>
    </source>
</evidence>
<keyword evidence="3" id="KW-0548">Nucleotidyltransferase</keyword>
<evidence type="ECO:0000256" key="2">
    <source>
        <dbReference type="ARBA" id="ARBA00022679"/>
    </source>
</evidence>
<dbReference type="Pfam" id="PF03732">
    <property type="entry name" value="Retrotrans_gag"/>
    <property type="match status" value="1"/>
</dbReference>
<name>A0A5N4AXS9_PHOPY</name>
<protein>
    <recommendedName>
        <fullName evidence="1">RNA-directed DNA polymerase</fullName>
        <ecNumber evidence="1">2.7.7.49</ecNumber>
    </recommendedName>
</protein>
<dbReference type="InterPro" id="IPR043128">
    <property type="entry name" value="Rev_trsase/Diguanyl_cyclase"/>
</dbReference>
<feature type="compositionally biased region" description="Low complexity" evidence="6">
    <location>
        <begin position="208"/>
        <end position="235"/>
    </location>
</feature>
<dbReference type="InterPro" id="IPR000477">
    <property type="entry name" value="RT_dom"/>
</dbReference>
<keyword evidence="2" id="KW-0808">Transferase</keyword>
<reference evidence="9 10" key="1">
    <citation type="journal article" date="2018" name="Elife">
        <title>Firefly genomes illuminate parallel origins of bioluminescence in beetles.</title>
        <authorList>
            <person name="Fallon T.R."/>
            <person name="Lower S.E."/>
            <person name="Chang C.H."/>
            <person name="Bessho-Uehara M."/>
            <person name="Martin G.J."/>
            <person name="Bewick A.J."/>
            <person name="Behringer M."/>
            <person name="Debat H.J."/>
            <person name="Wong I."/>
            <person name="Day J.C."/>
            <person name="Suvorov A."/>
            <person name="Silva C.J."/>
            <person name="Stanger-Hall K.F."/>
            <person name="Hall D.W."/>
            <person name="Schmitz R.J."/>
            <person name="Nelson D.R."/>
            <person name="Lewis S.M."/>
            <person name="Shigenobu S."/>
            <person name="Bybee S.M."/>
            <person name="Larracuente A.M."/>
            <person name="Oba Y."/>
            <person name="Weng J.K."/>
        </authorList>
    </citation>
    <scope>NUCLEOTIDE SEQUENCE [LARGE SCALE GENOMIC DNA]</scope>
    <source>
        <strain evidence="9">1611_PpyrPB1</strain>
        <tissue evidence="9">Whole body</tissue>
    </source>
</reference>
<sequence length="1010" mass="115205">MSLIGTIEPIDLEKTEIESYLERMDHLFKCNQVEGNHEVDLFVTLVGSEAYRVMKNAVKPNKVASQSYEELKAILKQRMAPVKSVTFESHLFYKISQGSMSIAEYISKLKEQADLCEFGNFLDRALRDKFISGMSNKKIQNRLLSEKDLSFSKLCELALAQELIQSESLELQQDGKVNKLYRGNSSKQVSQRRKDVSQSQVRGQMSVSCSPKSSRSLASSSQKSNKNSTSTSVSQRSSRGQSCLRCGRFHNPDTCPAKEWECFLCHRQGHTSRVCRNKQKKVHLLVDQEDVTEEAKEESTDEEFVGFCKNIQVSSKSNPAILKVNVEKRIIDMEVDTGASVSLISVDTRNKYFKDIPICKSRLKIKTVQGDQLQIVGEMMVKVKCIESDVKYELPLVVVLSKIEFIPLLGRNWLNMLLPRWRESLHCNVIEVDISKIVSEFKDKYRNVFSNDKAKCIKNFKCNIVLKENVTPVFHKPYTVPYSIKEEVEKELEEMVVNGILEKVEYSEWASPIVVVPKKSSKSLRICVDFKVTLNPLIKVNHYPLPRVEDIFNQVAKGKFFTVLDLSNAYQQLEMSPESKHLLTINTHKGLYQYNRLPYGVACAPAQFQAIMDQILQGIKNVGCYLDDVIIVGIVRAKMLARGEVWWPNLNQDLENCINSCENCQSLQPKAVPVPYTPWSKTERVWERIHIDFLEKFNKKFLIVVDSYSRWIEIQIMHGTNSSKTIQALKHIFATFGIPEEIVSDNGPPFNGEEYKKFALSIGTKVSLTPPVHPCSNGKAEKYVDTIKRGLLKQLKDNEKQKITMTLQEQIDEYLFSFRNTPNSVTGVCPANLVLKRQPRTKLSLLKPTFLRGKRREDKIDGKVKIYQDSKRGIMRRFYEGQKVLTFDTRVNRWIPGKIAKVVSPVTYLVMVNNQVRYLHADYLKMSILEEETNPIVRPYIQGSNPSPSVSVEKAPDENVQEEVIEDSSVSLPDSPNPDQAPKSPAPVSITPQVLRRSQRTIKAPSRLDL</sequence>
<dbReference type="InterPro" id="IPR043502">
    <property type="entry name" value="DNA/RNA_pol_sf"/>
</dbReference>
<dbReference type="InParanoid" id="A0A5N4AXS9"/>
<dbReference type="GO" id="GO:0003964">
    <property type="term" value="F:RNA-directed DNA polymerase activity"/>
    <property type="evidence" value="ECO:0007669"/>
    <property type="project" value="UniProtKB-EC"/>
</dbReference>
<evidence type="ECO:0000313" key="9">
    <source>
        <dbReference type="EMBL" id="KAB0802126.1"/>
    </source>
</evidence>
<dbReference type="EMBL" id="VVIM01000002">
    <property type="protein sequence ID" value="KAB0802126.1"/>
    <property type="molecule type" value="Genomic_DNA"/>
</dbReference>
<dbReference type="SUPFAM" id="SSF50630">
    <property type="entry name" value="Acid proteases"/>
    <property type="match status" value="1"/>
</dbReference>
<evidence type="ECO:0000259" key="7">
    <source>
        <dbReference type="PROSITE" id="PS50878"/>
    </source>
</evidence>
<dbReference type="GO" id="GO:0015074">
    <property type="term" value="P:DNA integration"/>
    <property type="evidence" value="ECO:0007669"/>
    <property type="project" value="InterPro"/>
</dbReference>
<dbReference type="Gene3D" id="3.30.70.270">
    <property type="match status" value="1"/>
</dbReference>
<dbReference type="Pfam" id="PF00665">
    <property type="entry name" value="rve"/>
    <property type="match status" value="1"/>
</dbReference>
<dbReference type="InterPro" id="IPR036397">
    <property type="entry name" value="RNaseH_sf"/>
</dbReference>
<dbReference type="FunFam" id="3.30.420.10:FF:000063">
    <property type="entry name" value="Retrovirus-related Pol polyprotein from transposon 297-like Protein"/>
    <property type="match status" value="1"/>
</dbReference>
<evidence type="ECO:0000256" key="1">
    <source>
        <dbReference type="ARBA" id="ARBA00012493"/>
    </source>
</evidence>
<feature type="region of interest" description="Disordered" evidence="6">
    <location>
        <begin position="182"/>
        <end position="235"/>
    </location>
</feature>
<evidence type="ECO:0000259" key="8">
    <source>
        <dbReference type="PROSITE" id="PS50994"/>
    </source>
</evidence>
<evidence type="ECO:0000313" key="10">
    <source>
        <dbReference type="Proteomes" id="UP000327044"/>
    </source>
</evidence>
<keyword evidence="10" id="KW-1185">Reference proteome</keyword>
<comment type="caution">
    <text evidence="9">The sequence shown here is derived from an EMBL/GenBank/DDBJ whole genome shotgun (WGS) entry which is preliminary data.</text>
</comment>
<dbReference type="Gene3D" id="2.40.70.10">
    <property type="entry name" value="Acid Proteases"/>
    <property type="match status" value="1"/>
</dbReference>
<dbReference type="Gene3D" id="4.10.60.10">
    <property type="entry name" value="Zinc finger, CCHC-type"/>
    <property type="match status" value="1"/>
</dbReference>
<dbReference type="Gene3D" id="3.10.10.10">
    <property type="entry name" value="HIV Type 1 Reverse Transcriptase, subunit A, domain 1"/>
    <property type="match status" value="1"/>
</dbReference>
<gene>
    <name evidence="9" type="ORF">PPYR_04312</name>
</gene>
<dbReference type="InterPro" id="IPR001584">
    <property type="entry name" value="Integrase_cat-core"/>
</dbReference>
<dbReference type="CDD" id="cd01647">
    <property type="entry name" value="RT_LTR"/>
    <property type="match status" value="1"/>
</dbReference>
<proteinExistence type="predicted"/>
<dbReference type="PANTHER" id="PTHR37984">
    <property type="entry name" value="PROTEIN CBG26694"/>
    <property type="match status" value="1"/>
</dbReference>
<dbReference type="PROSITE" id="PS50878">
    <property type="entry name" value="RT_POL"/>
    <property type="match status" value="1"/>
</dbReference>
<dbReference type="GO" id="GO:0042575">
    <property type="term" value="C:DNA polymerase complex"/>
    <property type="evidence" value="ECO:0007669"/>
    <property type="project" value="UniProtKB-ARBA"/>
</dbReference>
<organism evidence="9 10">
    <name type="scientific">Photinus pyralis</name>
    <name type="common">Common eastern firefly</name>
    <name type="synonym">Lampyris pyralis</name>
    <dbReference type="NCBI Taxonomy" id="7054"/>
    <lineage>
        <taxon>Eukaryota</taxon>
        <taxon>Metazoa</taxon>
        <taxon>Ecdysozoa</taxon>
        <taxon>Arthropoda</taxon>
        <taxon>Hexapoda</taxon>
        <taxon>Insecta</taxon>
        <taxon>Pterygota</taxon>
        <taxon>Neoptera</taxon>
        <taxon>Endopterygota</taxon>
        <taxon>Coleoptera</taxon>
        <taxon>Polyphaga</taxon>
        <taxon>Elateriformia</taxon>
        <taxon>Elateroidea</taxon>
        <taxon>Lampyridae</taxon>
        <taxon>Lampyrinae</taxon>
        <taxon>Photinus</taxon>
    </lineage>
</organism>
<dbReference type="SUPFAM" id="SSF53098">
    <property type="entry name" value="Ribonuclease H-like"/>
    <property type="match status" value="1"/>
</dbReference>
<dbReference type="Proteomes" id="UP000327044">
    <property type="component" value="Unassembled WGS sequence"/>
</dbReference>
<dbReference type="GO" id="GO:0003676">
    <property type="term" value="F:nucleic acid binding"/>
    <property type="evidence" value="ECO:0007669"/>
    <property type="project" value="InterPro"/>
</dbReference>
<dbReference type="PROSITE" id="PS50994">
    <property type="entry name" value="INTEGRASE"/>
    <property type="match status" value="1"/>
</dbReference>
<dbReference type="InterPro" id="IPR005162">
    <property type="entry name" value="Retrotrans_gag_dom"/>
</dbReference>
<dbReference type="InterPro" id="IPR050951">
    <property type="entry name" value="Retrovirus_Pol_polyprotein"/>
</dbReference>
<dbReference type="Pfam" id="PF00078">
    <property type="entry name" value="RVT_1"/>
    <property type="match status" value="1"/>
</dbReference>
<evidence type="ECO:0000256" key="5">
    <source>
        <dbReference type="ARBA" id="ARBA00022759"/>
    </source>
</evidence>
<dbReference type="Gene3D" id="3.30.420.10">
    <property type="entry name" value="Ribonuclease H-like superfamily/Ribonuclease H"/>
    <property type="match status" value="1"/>
</dbReference>
<dbReference type="InterPro" id="IPR012337">
    <property type="entry name" value="RNaseH-like_sf"/>
</dbReference>
<dbReference type="InterPro" id="IPR041588">
    <property type="entry name" value="Integrase_H2C2"/>
</dbReference>
<keyword evidence="5" id="KW-0255">Endonuclease</keyword>
<dbReference type="Pfam" id="PF17921">
    <property type="entry name" value="Integrase_H2C2"/>
    <property type="match status" value="1"/>
</dbReference>
<dbReference type="GO" id="GO:0004519">
    <property type="term" value="F:endonuclease activity"/>
    <property type="evidence" value="ECO:0007669"/>
    <property type="project" value="UniProtKB-KW"/>
</dbReference>
<dbReference type="AlphaFoldDB" id="A0A5N4AXS9"/>
<feature type="region of interest" description="Disordered" evidence="6">
    <location>
        <begin position="939"/>
        <end position="1010"/>
    </location>
</feature>
<feature type="compositionally biased region" description="Polar residues" evidence="6">
    <location>
        <begin position="197"/>
        <end position="207"/>
    </location>
</feature>
<dbReference type="EC" id="2.7.7.49" evidence="1"/>